<reference evidence="3" key="1">
    <citation type="journal article" date="2022" name="bioRxiv">
        <title>Genomics of Preaxostyla Flagellates Illuminates Evolutionary Transitions and the Path Towards Mitochondrial Loss.</title>
        <authorList>
            <person name="Novak L.V.F."/>
            <person name="Treitli S.C."/>
            <person name="Pyrih J."/>
            <person name="Halakuc P."/>
            <person name="Pipaliya S.V."/>
            <person name="Vacek V."/>
            <person name="Brzon O."/>
            <person name="Soukal P."/>
            <person name="Eme L."/>
            <person name="Dacks J.B."/>
            <person name="Karnkowska A."/>
            <person name="Elias M."/>
            <person name="Hampl V."/>
        </authorList>
    </citation>
    <scope>NUCLEOTIDE SEQUENCE</scope>
    <source>
        <strain evidence="3">RCP-MX</strain>
    </source>
</reference>
<accession>A0ABQ8UE70</accession>
<dbReference type="InterPro" id="IPR036412">
    <property type="entry name" value="HAD-like_sf"/>
</dbReference>
<organism evidence="3 4">
    <name type="scientific">Paratrimastix pyriformis</name>
    <dbReference type="NCBI Taxonomy" id="342808"/>
    <lineage>
        <taxon>Eukaryota</taxon>
        <taxon>Metamonada</taxon>
        <taxon>Preaxostyla</taxon>
        <taxon>Paratrimastigidae</taxon>
        <taxon>Paratrimastix</taxon>
    </lineage>
</organism>
<evidence type="ECO:0000313" key="4">
    <source>
        <dbReference type="Proteomes" id="UP001141327"/>
    </source>
</evidence>
<keyword evidence="2" id="KW-0732">Signal</keyword>
<dbReference type="PRINTS" id="PR00413">
    <property type="entry name" value="HADHALOGNASE"/>
</dbReference>
<proteinExistence type="predicted"/>
<dbReference type="Proteomes" id="UP001141327">
    <property type="component" value="Unassembled WGS sequence"/>
</dbReference>
<dbReference type="Gene3D" id="3.40.50.1000">
    <property type="entry name" value="HAD superfamily/HAD-like"/>
    <property type="match status" value="1"/>
</dbReference>
<dbReference type="EMBL" id="JAPMOS010000079">
    <property type="protein sequence ID" value="KAJ4456166.1"/>
    <property type="molecule type" value="Genomic_DNA"/>
</dbReference>
<feature type="signal peptide" evidence="2">
    <location>
        <begin position="1"/>
        <end position="17"/>
    </location>
</feature>
<dbReference type="PANTHER" id="PTHR43316">
    <property type="entry name" value="HYDROLASE, HALOACID DELAHOGENASE-RELATED"/>
    <property type="match status" value="1"/>
</dbReference>
<evidence type="ECO:0000256" key="1">
    <source>
        <dbReference type="ARBA" id="ARBA00022801"/>
    </source>
</evidence>
<dbReference type="Pfam" id="PF00702">
    <property type="entry name" value="Hydrolase"/>
    <property type="match status" value="1"/>
</dbReference>
<keyword evidence="4" id="KW-1185">Reference proteome</keyword>
<evidence type="ECO:0000256" key="2">
    <source>
        <dbReference type="SAM" id="SignalP"/>
    </source>
</evidence>
<evidence type="ECO:0000313" key="3">
    <source>
        <dbReference type="EMBL" id="KAJ4456166.1"/>
    </source>
</evidence>
<dbReference type="InterPro" id="IPR023214">
    <property type="entry name" value="HAD_sf"/>
</dbReference>
<name>A0ABQ8UE70_9EUKA</name>
<evidence type="ECO:0008006" key="5">
    <source>
        <dbReference type="Google" id="ProtNLM"/>
    </source>
</evidence>
<comment type="caution">
    <text evidence="3">The sequence shown here is derived from an EMBL/GenBank/DDBJ whole genome shotgun (WGS) entry which is preliminary data.</text>
</comment>
<dbReference type="InterPro" id="IPR023198">
    <property type="entry name" value="PGP-like_dom2"/>
</dbReference>
<gene>
    <name evidence="3" type="ORF">PAPYR_8695</name>
</gene>
<protein>
    <recommendedName>
        <fullName evidence="5">Haloacid dehalogenase-like hydrolase</fullName>
    </recommendedName>
</protein>
<dbReference type="InterPro" id="IPR006439">
    <property type="entry name" value="HAD-SF_hydro_IA"/>
</dbReference>
<feature type="chain" id="PRO_5046300717" description="Haloacid dehalogenase-like hydrolase" evidence="2">
    <location>
        <begin position="18"/>
        <end position="266"/>
    </location>
</feature>
<dbReference type="PANTHER" id="PTHR43316:SF3">
    <property type="entry name" value="HALOACID DEHALOGENASE, TYPE II (AFU_ORTHOLOGUE AFUA_2G07750)-RELATED"/>
    <property type="match status" value="1"/>
</dbReference>
<dbReference type="SUPFAM" id="SSF56784">
    <property type="entry name" value="HAD-like"/>
    <property type="match status" value="1"/>
</dbReference>
<dbReference type="Gene3D" id="1.10.150.240">
    <property type="entry name" value="Putative phosphatase, domain 2"/>
    <property type="match status" value="1"/>
</dbReference>
<dbReference type="InterPro" id="IPR051540">
    <property type="entry name" value="S-2-haloacid_dehalogenase"/>
</dbReference>
<keyword evidence="1" id="KW-0378">Hydrolase</keyword>
<sequence>MWTRLFLVLGVAALATAASPRALCSDFDYTKIQLITFDGFAALFDTYGSLPPNFRQIFDELAVSNETIVEFTKEWLGYYSTENWMYYNTLTMSPGVRSASDPFQYLMRTGLANVMSHLRISATTDQVEQLMKAWGHLNPHPGVVDTLVKLNGRGIHVGILSNADDTTQAIMATHLAPARIDYYFTTTKAGVFKPHPELYGLTEQAGYAKNTVLHVAGGGFDAMGARGFGIFAASCGGGDFCPTPDPTLQPCFFLSGVPDLAKLFHL</sequence>